<evidence type="ECO:0000256" key="1">
    <source>
        <dbReference type="ARBA" id="ARBA00004496"/>
    </source>
</evidence>
<comment type="similarity">
    <text evidence="2">Belongs to the RecX family.</text>
</comment>
<dbReference type="AlphaFoldDB" id="A0A3N0HWW2"/>
<sequence length="658" mass="75382">MRIGLFSDAYLPDINGVVSSVATLKAALEKLGHTVFVISNHKGMNIEYDEENHILHLPGIEWKKMYGYKISSPIQVMGENYIRKMNLDIIHVHTEIGIGLFARQMAKKYNIPLVYTYHTLYEDYVHYVNPREIESVDHTTKRIVRFLSKVAGNGPMAVIAPSNKTKKALLSYGVTTPIYIVPTGIDLSEYKISNLDPEKVKAVRKSVHIPEDHHAVVFVGRIAKEKCIEMPIEALSISKDPLLELVIVGAGTDEKYYHELADQYGVSNRIHFTGKIAKEKIPYYYAAFDCFVSASLSETQGMTYLEALATGLPVFGRRDEVLDGLIDEGVTGYYFDDANELAQKWEVFFSQSEERRKAMTPLCEAKTKDYDTELFAQKVLAVYQQAMDDYHMAYQVIKIDFLQSDFVQLTVKRKHDEESIKIKIPDDDFFDLKISVNTILDAYTVENYVNMQGYYEAVIKVQRHLSKADYSSYEILQYCQRRLNLDAQTSRSIVRNFEDARLINDHQYAMEKALVWHSYGQNKLMIRKKLEKAGIHGELLEQALDQLSDTDEEINATEMAKRLLKGIKAQSERMMRQSLINKLIKKGYSVDIAHRVGESIEIDTDENEALKQAVAKAQRLYGNKPLDDNEKLQKVRLYCMRRGFTSSQIENALEEIND</sequence>
<dbReference type="InterPro" id="IPR001296">
    <property type="entry name" value="Glyco_trans_1"/>
</dbReference>
<feature type="domain" description="Glycosyltransferase subfamily 4-like N-terminal" evidence="6">
    <location>
        <begin position="14"/>
        <end position="188"/>
    </location>
</feature>
<feature type="domain" description="Glycosyl transferase family 1" evidence="5">
    <location>
        <begin position="203"/>
        <end position="357"/>
    </location>
</feature>
<dbReference type="PANTHER" id="PTHR45947:SF3">
    <property type="entry name" value="SULFOQUINOVOSYL TRANSFERASE SQD2"/>
    <property type="match status" value="1"/>
</dbReference>
<accession>A0A3N0HWW2</accession>
<comment type="subcellular location">
    <subcellularLocation>
        <location evidence="1">Cytoplasm</location>
    </subcellularLocation>
</comment>
<evidence type="ECO:0000259" key="7">
    <source>
        <dbReference type="Pfam" id="PF21981"/>
    </source>
</evidence>
<dbReference type="InterPro" id="IPR036388">
    <property type="entry name" value="WH-like_DNA-bd_sf"/>
</dbReference>
<dbReference type="InterPro" id="IPR053925">
    <property type="entry name" value="RecX_HTH_3rd"/>
</dbReference>
<dbReference type="SUPFAM" id="SSF53756">
    <property type="entry name" value="UDP-Glycosyltransferase/glycogen phosphorylase"/>
    <property type="match status" value="1"/>
</dbReference>
<keyword evidence="9" id="KW-1185">Reference proteome</keyword>
<evidence type="ECO:0000259" key="6">
    <source>
        <dbReference type="Pfam" id="PF13439"/>
    </source>
</evidence>
<comment type="caution">
    <text evidence="8">The sequence shown here is derived from an EMBL/GenBank/DDBJ whole genome shotgun (WGS) entry which is preliminary data.</text>
</comment>
<keyword evidence="8" id="KW-0808">Transferase</keyword>
<dbReference type="PANTHER" id="PTHR45947">
    <property type="entry name" value="SULFOQUINOVOSYL TRANSFERASE SQD2"/>
    <property type="match status" value="1"/>
</dbReference>
<dbReference type="EMBL" id="RJQC01000005">
    <property type="protein sequence ID" value="RNM29174.1"/>
    <property type="molecule type" value="Genomic_DNA"/>
</dbReference>
<dbReference type="Pfam" id="PF13439">
    <property type="entry name" value="Glyco_transf_4"/>
    <property type="match status" value="1"/>
</dbReference>
<dbReference type="InterPro" id="IPR050194">
    <property type="entry name" value="Glycosyltransferase_grp1"/>
</dbReference>
<evidence type="ECO:0000256" key="3">
    <source>
        <dbReference type="ARBA" id="ARBA00018111"/>
    </source>
</evidence>
<proteinExistence type="inferred from homology"/>
<dbReference type="Gene3D" id="1.10.10.10">
    <property type="entry name" value="Winged helix-like DNA-binding domain superfamily/Winged helix DNA-binding domain"/>
    <property type="match status" value="2"/>
</dbReference>
<dbReference type="RefSeq" id="WP_128521222.1">
    <property type="nucleotide sequence ID" value="NZ_JAQXZP010000009.1"/>
</dbReference>
<dbReference type="Pfam" id="PF21981">
    <property type="entry name" value="RecX_HTH3"/>
    <property type="match status" value="1"/>
</dbReference>
<evidence type="ECO:0000259" key="5">
    <source>
        <dbReference type="Pfam" id="PF00534"/>
    </source>
</evidence>
<gene>
    <name evidence="8" type="ORF">EDX97_11160</name>
</gene>
<dbReference type="Gene3D" id="3.40.50.2000">
    <property type="entry name" value="Glycogen Phosphorylase B"/>
    <property type="match status" value="2"/>
</dbReference>
<organism evidence="8 9">
    <name type="scientific">Absicoccus porci</name>
    <dbReference type="NCBI Taxonomy" id="2486576"/>
    <lineage>
        <taxon>Bacteria</taxon>
        <taxon>Bacillati</taxon>
        <taxon>Bacillota</taxon>
        <taxon>Erysipelotrichia</taxon>
        <taxon>Erysipelotrichales</taxon>
        <taxon>Erysipelotrichaceae</taxon>
        <taxon>Absicoccus</taxon>
    </lineage>
</organism>
<protein>
    <recommendedName>
        <fullName evidence="3">Regulatory protein RecX</fullName>
    </recommendedName>
</protein>
<dbReference type="GO" id="GO:0016757">
    <property type="term" value="F:glycosyltransferase activity"/>
    <property type="evidence" value="ECO:0007669"/>
    <property type="project" value="InterPro"/>
</dbReference>
<evidence type="ECO:0000256" key="2">
    <source>
        <dbReference type="ARBA" id="ARBA00009695"/>
    </source>
</evidence>
<dbReference type="OrthoDB" id="9802525at2"/>
<dbReference type="GO" id="GO:0005737">
    <property type="term" value="C:cytoplasm"/>
    <property type="evidence" value="ECO:0007669"/>
    <property type="project" value="UniProtKB-SubCell"/>
</dbReference>
<feature type="domain" description="RecX third three-helical" evidence="7">
    <location>
        <begin position="608"/>
        <end position="653"/>
    </location>
</feature>
<name>A0A3N0HWW2_9FIRM</name>
<evidence type="ECO:0000256" key="4">
    <source>
        <dbReference type="ARBA" id="ARBA00022490"/>
    </source>
</evidence>
<dbReference type="Pfam" id="PF00534">
    <property type="entry name" value="Glycos_transf_1"/>
    <property type="match status" value="1"/>
</dbReference>
<evidence type="ECO:0000313" key="8">
    <source>
        <dbReference type="EMBL" id="RNM29174.1"/>
    </source>
</evidence>
<keyword evidence="4" id="KW-0963">Cytoplasm</keyword>
<dbReference type="Proteomes" id="UP000276568">
    <property type="component" value="Unassembled WGS sequence"/>
</dbReference>
<evidence type="ECO:0000313" key="9">
    <source>
        <dbReference type="Proteomes" id="UP000276568"/>
    </source>
</evidence>
<reference evidence="8 9" key="1">
    <citation type="submission" date="2018-11" db="EMBL/GenBank/DDBJ databases">
        <title>Clostridium sp. nov., a member of the family Erysipelotrichaceae isolated from pig faeces.</title>
        <authorList>
            <person name="Chang Y.-H."/>
        </authorList>
    </citation>
    <scope>NUCLEOTIDE SEQUENCE [LARGE SCALE GENOMIC DNA]</scope>
    <source>
        <strain evidence="8 9">YH-panp20</strain>
    </source>
</reference>
<dbReference type="InterPro" id="IPR028098">
    <property type="entry name" value="Glyco_trans_4-like_N"/>
</dbReference>